<feature type="binding site" evidence="7">
    <location>
        <position position="29"/>
    </location>
    <ligand>
        <name>5-amino-6-(D-ribitylamino)uracil</name>
        <dbReference type="ChEBI" id="CHEBI:15934"/>
    </ligand>
</feature>
<dbReference type="Proteomes" id="UP001161409">
    <property type="component" value="Unassembled WGS sequence"/>
</dbReference>
<evidence type="ECO:0000256" key="2">
    <source>
        <dbReference type="ARBA" id="ARBA00007424"/>
    </source>
</evidence>
<sequence length="171" mass="18682">MTNHVTGSQETLSPVKSSNPEIAVIQANWHIDIVSQATNSFTDDLEAAGINRRAISVFDVPGSLEIPLMAQKLAETGRYDLIMATGLIVDGGIYRHDFVAGTVLDAMMRVQLDTGVPVLSVVLTPHNFQEVPAHMDFFREHFVLKGKEAANACLQTLSNMALFSEEKRLAS</sequence>
<evidence type="ECO:0000256" key="6">
    <source>
        <dbReference type="ARBA" id="ARBA00048785"/>
    </source>
</evidence>
<reference evidence="8" key="1">
    <citation type="journal article" date="2014" name="Int. J. Syst. Evol. Microbiol.">
        <title>Complete genome of a new Firmicutes species belonging to the dominant human colonic microbiota ('Ruminococcus bicirculans') reveals two chromosomes and a selective capacity to utilize plant glucans.</title>
        <authorList>
            <consortium name="NISC Comparative Sequencing Program"/>
            <person name="Wegmann U."/>
            <person name="Louis P."/>
            <person name="Goesmann A."/>
            <person name="Henrissat B."/>
            <person name="Duncan S.H."/>
            <person name="Flint H.J."/>
        </authorList>
    </citation>
    <scope>NUCLEOTIDE SEQUENCE</scope>
    <source>
        <strain evidence="8">NBRC 103408</strain>
    </source>
</reference>
<comment type="caution">
    <text evidence="8">The sequence shown here is derived from an EMBL/GenBank/DDBJ whole genome shotgun (WGS) entry which is preliminary data.</text>
</comment>
<proteinExistence type="inferred from homology"/>
<dbReference type="InterPro" id="IPR036467">
    <property type="entry name" value="LS/RS_sf"/>
</dbReference>
<comment type="similarity">
    <text evidence="2 7">Belongs to the DMRL synthase family.</text>
</comment>
<evidence type="ECO:0000313" key="8">
    <source>
        <dbReference type="EMBL" id="GLQ08006.1"/>
    </source>
</evidence>
<comment type="pathway">
    <text evidence="1 7">Cofactor biosynthesis; riboflavin biosynthesis; riboflavin from 2-hydroxy-3-oxobutyl phosphate and 5-amino-6-(D-ribitylamino)uracil: step 1/2.</text>
</comment>
<dbReference type="SUPFAM" id="SSF52121">
    <property type="entry name" value="Lumazine synthase"/>
    <property type="match status" value="1"/>
</dbReference>
<dbReference type="PANTHER" id="PTHR21058:SF0">
    <property type="entry name" value="6,7-DIMETHYL-8-RIBITYLLUMAZINE SYNTHASE"/>
    <property type="match status" value="1"/>
</dbReference>
<dbReference type="RefSeq" id="WP_169561875.1">
    <property type="nucleotide sequence ID" value="NZ_BSNF01000010.1"/>
</dbReference>
<comment type="function">
    <text evidence="7">Catalyzes the formation of 6,7-dimethyl-8-ribityllumazine by condensation of 5-amino-6-(D-ribitylamino)uracil with 3,4-dihydroxy-2-butanone 4-phosphate. This is the penultimate step in the biosynthesis of riboflavin.</text>
</comment>
<dbReference type="InterPro" id="IPR002180">
    <property type="entry name" value="LS/RS"/>
</dbReference>
<gene>
    <name evidence="8" type="primary">ribH_2</name>
    <name evidence="7" type="synonym">ribH</name>
    <name evidence="8" type="ORF">GCM10007924_32280</name>
</gene>
<feature type="binding site" evidence="7">
    <location>
        <position position="120"/>
    </location>
    <ligand>
        <name>5-amino-6-(D-ribitylamino)uracil</name>
        <dbReference type="ChEBI" id="CHEBI:15934"/>
    </ligand>
</feature>
<keyword evidence="4 7" id="KW-0686">Riboflavin biosynthesis</keyword>
<dbReference type="NCBIfam" id="NF009084">
    <property type="entry name" value="PRK12419.1"/>
    <property type="match status" value="1"/>
</dbReference>
<protein>
    <recommendedName>
        <fullName evidence="3 7">6,7-dimethyl-8-ribityllumazine synthase</fullName>
        <shortName evidence="7">DMRL synthase</shortName>
        <shortName evidence="7">LS</shortName>
        <shortName evidence="7">Lumazine synthase</shortName>
        <ecNumber evidence="3 7">2.5.1.78</ecNumber>
    </recommendedName>
</protein>
<comment type="caution">
    <text evidence="7">Lacks conserved residue(s) required for the propagation of feature annotation.</text>
</comment>
<evidence type="ECO:0000256" key="5">
    <source>
        <dbReference type="ARBA" id="ARBA00022679"/>
    </source>
</evidence>
<dbReference type="PANTHER" id="PTHR21058">
    <property type="entry name" value="6,7-DIMETHYL-8-RIBITYLLUMAZINE SYNTHASE DMRL SYNTHASE LUMAZINE SYNTHASE"/>
    <property type="match status" value="1"/>
</dbReference>
<dbReference type="Gene3D" id="3.40.50.960">
    <property type="entry name" value="Lumazine/riboflavin synthase"/>
    <property type="match status" value="1"/>
</dbReference>
<feature type="binding site" evidence="7">
    <location>
        <begin position="87"/>
        <end position="89"/>
    </location>
    <ligand>
        <name>5-amino-6-(D-ribitylamino)uracil</name>
        <dbReference type="ChEBI" id="CHEBI:15934"/>
    </ligand>
</feature>
<keyword evidence="5 7" id="KW-0808">Transferase</keyword>
<evidence type="ECO:0000256" key="3">
    <source>
        <dbReference type="ARBA" id="ARBA00012664"/>
    </source>
</evidence>
<dbReference type="EC" id="2.5.1.78" evidence="3 7"/>
<feature type="binding site" evidence="7">
    <location>
        <position position="134"/>
    </location>
    <ligand>
        <name>(2S)-2-hydroxy-3-oxobutyl phosphate</name>
        <dbReference type="ChEBI" id="CHEBI:58830"/>
    </ligand>
</feature>
<evidence type="ECO:0000313" key="9">
    <source>
        <dbReference type="Proteomes" id="UP001161409"/>
    </source>
</evidence>
<organism evidence="8 9">
    <name type="scientific">Sneathiella chinensis</name>
    <dbReference type="NCBI Taxonomy" id="349750"/>
    <lineage>
        <taxon>Bacteria</taxon>
        <taxon>Pseudomonadati</taxon>
        <taxon>Pseudomonadota</taxon>
        <taxon>Alphaproteobacteria</taxon>
        <taxon>Sneathiellales</taxon>
        <taxon>Sneathiellaceae</taxon>
        <taxon>Sneathiella</taxon>
    </lineage>
</organism>
<feature type="binding site" evidence="7">
    <location>
        <begin position="63"/>
        <end position="65"/>
    </location>
    <ligand>
        <name>5-amino-6-(D-ribitylamino)uracil</name>
        <dbReference type="ChEBI" id="CHEBI:15934"/>
    </ligand>
</feature>
<dbReference type="Pfam" id="PF00885">
    <property type="entry name" value="DMRL_synthase"/>
    <property type="match status" value="1"/>
</dbReference>
<name>A0ABQ5UBR7_9PROT</name>
<comment type="catalytic activity">
    <reaction evidence="6 7">
        <text>(2S)-2-hydroxy-3-oxobutyl phosphate + 5-amino-6-(D-ribitylamino)uracil = 6,7-dimethyl-8-(1-D-ribityl)lumazine + phosphate + 2 H2O + H(+)</text>
        <dbReference type="Rhea" id="RHEA:26152"/>
        <dbReference type="ChEBI" id="CHEBI:15377"/>
        <dbReference type="ChEBI" id="CHEBI:15378"/>
        <dbReference type="ChEBI" id="CHEBI:15934"/>
        <dbReference type="ChEBI" id="CHEBI:43474"/>
        <dbReference type="ChEBI" id="CHEBI:58201"/>
        <dbReference type="ChEBI" id="CHEBI:58830"/>
        <dbReference type="EC" id="2.5.1.78"/>
    </reaction>
</comment>
<evidence type="ECO:0000256" key="7">
    <source>
        <dbReference type="HAMAP-Rule" id="MF_00178"/>
    </source>
</evidence>
<keyword evidence="9" id="KW-1185">Reference proteome</keyword>
<evidence type="ECO:0000256" key="1">
    <source>
        <dbReference type="ARBA" id="ARBA00004917"/>
    </source>
</evidence>
<reference evidence="8" key="2">
    <citation type="submission" date="2023-01" db="EMBL/GenBank/DDBJ databases">
        <title>Draft genome sequence of Sneathiella chinensis strain NBRC 103408.</title>
        <authorList>
            <person name="Sun Q."/>
            <person name="Mori K."/>
        </authorList>
    </citation>
    <scope>NUCLEOTIDE SEQUENCE</scope>
    <source>
        <strain evidence="8">NBRC 103408</strain>
    </source>
</reference>
<dbReference type="InterPro" id="IPR034964">
    <property type="entry name" value="LS"/>
</dbReference>
<accession>A0ABQ5UBR7</accession>
<feature type="active site" description="Proton donor" evidence="7">
    <location>
        <position position="95"/>
    </location>
</feature>
<dbReference type="EMBL" id="BSNF01000010">
    <property type="protein sequence ID" value="GLQ08006.1"/>
    <property type="molecule type" value="Genomic_DNA"/>
</dbReference>
<dbReference type="HAMAP" id="MF_00178">
    <property type="entry name" value="Lumazine_synth"/>
    <property type="match status" value="1"/>
</dbReference>
<evidence type="ECO:0000256" key="4">
    <source>
        <dbReference type="ARBA" id="ARBA00022619"/>
    </source>
</evidence>